<name>A0AAD4CPD7_ASPNN</name>
<reference evidence="1" key="2">
    <citation type="submission" date="2020-02" db="EMBL/GenBank/DDBJ databases">
        <authorList>
            <person name="Gilchrist C.L.M."/>
            <person name="Chooi Y.-H."/>
        </authorList>
    </citation>
    <scope>NUCLEOTIDE SEQUENCE</scope>
    <source>
        <strain evidence="1">MST-FP2251</strain>
    </source>
</reference>
<gene>
    <name evidence="1" type="ORF">FE257_006183</name>
</gene>
<accession>A0AAD4CPD7</accession>
<dbReference type="EMBL" id="VCAU01000028">
    <property type="protein sequence ID" value="KAF9890269.1"/>
    <property type="molecule type" value="Genomic_DNA"/>
</dbReference>
<organism evidence="1 2">
    <name type="scientific">Aspergillus nanangensis</name>
    <dbReference type="NCBI Taxonomy" id="2582783"/>
    <lineage>
        <taxon>Eukaryota</taxon>
        <taxon>Fungi</taxon>
        <taxon>Dikarya</taxon>
        <taxon>Ascomycota</taxon>
        <taxon>Pezizomycotina</taxon>
        <taxon>Eurotiomycetes</taxon>
        <taxon>Eurotiomycetidae</taxon>
        <taxon>Eurotiales</taxon>
        <taxon>Aspergillaceae</taxon>
        <taxon>Aspergillus</taxon>
        <taxon>Aspergillus subgen. Circumdati</taxon>
    </lineage>
</organism>
<proteinExistence type="predicted"/>
<reference evidence="1" key="1">
    <citation type="journal article" date="2019" name="Beilstein J. Org. Chem.">
        <title>Nanangenines: drimane sesquiterpenoids as the dominant metabolite cohort of a novel Australian fungus, Aspergillus nanangensis.</title>
        <authorList>
            <person name="Lacey H.J."/>
            <person name="Gilchrist C.L.M."/>
            <person name="Crombie A."/>
            <person name="Kalaitzis J.A."/>
            <person name="Vuong D."/>
            <person name="Rutledge P.J."/>
            <person name="Turner P."/>
            <person name="Pitt J.I."/>
            <person name="Lacey E."/>
            <person name="Chooi Y.H."/>
            <person name="Piggott A.M."/>
        </authorList>
    </citation>
    <scope>NUCLEOTIDE SEQUENCE</scope>
    <source>
        <strain evidence="1">MST-FP2251</strain>
    </source>
</reference>
<protein>
    <submittedName>
        <fullName evidence="1">Uncharacterized protein</fullName>
    </submittedName>
</protein>
<dbReference type="Proteomes" id="UP001194746">
    <property type="component" value="Unassembled WGS sequence"/>
</dbReference>
<sequence length="196" mass="21235">MMIAVDFDPPGLLSGTESHLRRLAHQRHLQHRIPTFALRATIIQPAHGSPLDQRRHITFYVWDEYHKRHGPYHAPFSYEEEENLVESIRAGQERARMRSQSDSATAAAAAAAAATSTPAAVSSIGNGISDNPRAENAALNEEKGAANGETFVDASPGDGKEWIVVRSGRGRGHGHRHRHGRLGRFVSAPAVTGGGN</sequence>
<evidence type="ECO:0000313" key="1">
    <source>
        <dbReference type="EMBL" id="KAF9890269.1"/>
    </source>
</evidence>
<dbReference type="AlphaFoldDB" id="A0AAD4CPD7"/>
<comment type="caution">
    <text evidence="1">The sequence shown here is derived from an EMBL/GenBank/DDBJ whole genome shotgun (WGS) entry which is preliminary data.</text>
</comment>
<keyword evidence="2" id="KW-1185">Reference proteome</keyword>
<evidence type="ECO:0000313" key="2">
    <source>
        <dbReference type="Proteomes" id="UP001194746"/>
    </source>
</evidence>